<feature type="domain" description="PDZ" evidence="9">
    <location>
        <begin position="353"/>
        <end position="454"/>
    </location>
</feature>
<comment type="caution">
    <text evidence="10">The sequence shown here is derived from an EMBL/GenBank/DDBJ whole genome shotgun (WGS) entry which is preliminary data.</text>
</comment>
<feature type="active site" description="Charge relay system" evidence="7">
    <location>
        <position position="108"/>
    </location>
</feature>
<dbReference type="PANTHER" id="PTHR43343:SF3">
    <property type="entry name" value="PROTEASE DO-LIKE 8, CHLOROPLASTIC"/>
    <property type="match status" value="1"/>
</dbReference>
<evidence type="ECO:0000256" key="2">
    <source>
        <dbReference type="ARBA" id="ARBA00022670"/>
    </source>
</evidence>
<feature type="active site" description="Charge relay system" evidence="7">
    <location>
        <position position="138"/>
    </location>
</feature>
<keyword evidence="5" id="KW-0378">Hydrolase</keyword>
<keyword evidence="6" id="KW-0720">Serine protease</keyword>
<accession>A0A7V3YGK1</accession>
<proteinExistence type="inferred from homology"/>
<evidence type="ECO:0000256" key="6">
    <source>
        <dbReference type="ARBA" id="ARBA00022825"/>
    </source>
</evidence>
<organism evidence="10">
    <name type="scientific">Candidatus Caldatribacterium californiense</name>
    <dbReference type="NCBI Taxonomy" id="1454726"/>
    <lineage>
        <taxon>Bacteria</taxon>
        <taxon>Pseudomonadati</taxon>
        <taxon>Atribacterota</taxon>
        <taxon>Atribacteria</taxon>
        <taxon>Atribacterales</taxon>
        <taxon>Candidatus Caldatribacteriaceae</taxon>
        <taxon>Candidatus Caldatribacterium</taxon>
    </lineage>
</organism>
<dbReference type="InterPro" id="IPR001478">
    <property type="entry name" value="PDZ"/>
</dbReference>
<dbReference type="PANTHER" id="PTHR43343">
    <property type="entry name" value="PEPTIDASE S12"/>
    <property type="match status" value="1"/>
</dbReference>
<dbReference type="InterPro" id="IPR051201">
    <property type="entry name" value="Chloro_Bact_Ser_Proteases"/>
</dbReference>
<evidence type="ECO:0000256" key="3">
    <source>
        <dbReference type="ARBA" id="ARBA00022729"/>
    </source>
</evidence>
<evidence type="ECO:0000256" key="4">
    <source>
        <dbReference type="ARBA" id="ARBA00022737"/>
    </source>
</evidence>
<dbReference type="CDD" id="cd06779">
    <property type="entry name" value="cpPDZ_Deg_HtrA-like"/>
    <property type="match status" value="1"/>
</dbReference>
<reference evidence="10" key="1">
    <citation type="journal article" date="2020" name="mSystems">
        <title>Genome- and Community-Level Interaction Insights into Carbon Utilization and Element Cycling Functions of Hydrothermarchaeota in Hydrothermal Sediment.</title>
        <authorList>
            <person name="Zhou Z."/>
            <person name="Liu Y."/>
            <person name="Xu W."/>
            <person name="Pan J."/>
            <person name="Luo Z.H."/>
            <person name="Li M."/>
        </authorList>
    </citation>
    <scope>NUCLEOTIDE SEQUENCE [LARGE SCALE GENOMIC DNA]</scope>
    <source>
        <strain evidence="10">SpSt-747</strain>
    </source>
</reference>
<dbReference type="CDD" id="cd10839">
    <property type="entry name" value="cpPDZ1_DegP-like"/>
    <property type="match status" value="1"/>
</dbReference>
<name>A0A7V3YGK1_9BACT</name>
<keyword evidence="3" id="KW-0732">Signal</keyword>
<feature type="binding site" evidence="8">
    <location>
        <begin position="213"/>
        <end position="215"/>
    </location>
    <ligand>
        <name>substrate</name>
    </ligand>
</feature>
<keyword evidence="4" id="KW-0677">Repeat</keyword>
<evidence type="ECO:0000256" key="8">
    <source>
        <dbReference type="PIRSR" id="PIRSR611782-2"/>
    </source>
</evidence>
<dbReference type="EMBL" id="DTFV01000074">
    <property type="protein sequence ID" value="HGI30713.1"/>
    <property type="molecule type" value="Genomic_DNA"/>
</dbReference>
<dbReference type="InterPro" id="IPR011782">
    <property type="entry name" value="Pept_S1C_Do"/>
</dbReference>
<protein>
    <submittedName>
        <fullName evidence="10">DegQ family serine endoprotease</fullName>
    </submittedName>
</protein>
<gene>
    <name evidence="10" type="ORF">ENV30_05330</name>
</gene>
<evidence type="ECO:0000256" key="7">
    <source>
        <dbReference type="PIRSR" id="PIRSR611782-1"/>
    </source>
</evidence>
<feature type="binding site" evidence="8">
    <location>
        <position position="108"/>
    </location>
    <ligand>
        <name>substrate</name>
    </ligand>
</feature>
<dbReference type="Pfam" id="PF13365">
    <property type="entry name" value="Trypsin_2"/>
    <property type="match status" value="1"/>
</dbReference>
<evidence type="ECO:0000313" key="10">
    <source>
        <dbReference type="EMBL" id="HGI30713.1"/>
    </source>
</evidence>
<evidence type="ECO:0000256" key="1">
    <source>
        <dbReference type="ARBA" id="ARBA00010541"/>
    </source>
</evidence>
<dbReference type="InterPro" id="IPR036034">
    <property type="entry name" value="PDZ_sf"/>
</dbReference>
<feature type="active site" description="Charge relay system" evidence="7">
    <location>
        <position position="215"/>
    </location>
</feature>
<dbReference type="GO" id="GO:0006508">
    <property type="term" value="P:proteolysis"/>
    <property type="evidence" value="ECO:0007669"/>
    <property type="project" value="UniProtKB-KW"/>
</dbReference>
<dbReference type="Pfam" id="PF13180">
    <property type="entry name" value="PDZ_2"/>
    <property type="match status" value="2"/>
</dbReference>
<dbReference type="GO" id="GO:0004252">
    <property type="term" value="F:serine-type endopeptidase activity"/>
    <property type="evidence" value="ECO:0007669"/>
    <property type="project" value="InterPro"/>
</dbReference>
<dbReference type="AlphaFoldDB" id="A0A7V3YGK1"/>
<dbReference type="PRINTS" id="PR00834">
    <property type="entry name" value="PROTEASES2C"/>
</dbReference>
<dbReference type="Gene3D" id="2.30.42.10">
    <property type="match status" value="2"/>
</dbReference>
<evidence type="ECO:0000259" key="9">
    <source>
        <dbReference type="PROSITE" id="PS50106"/>
    </source>
</evidence>
<dbReference type="SMART" id="SM00228">
    <property type="entry name" value="PDZ"/>
    <property type="match status" value="2"/>
</dbReference>
<keyword evidence="2 10" id="KW-0645">Protease</keyword>
<dbReference type="SUPFAM" id="SSF50494">
    <property type="entry name" value="Trypsin-like serine proteases"/>
    <property type="match status" value="1"/>
</dbReference>
<dbReference type="InterPro" id="IPR009003">
    <property type="entry name" value="Peptidase_S1_PA"/>
</dbReference>
<dbReference type="SUPFAM" id="SSF50156">
    <property type="entry name" value="PDZ domain-like"/>
    <property type="match status" value="2"/>
</dbReference>
<comment type="similarity">
    <text evidence="1">Belongs to the peptidase S1C family.</text>
</comment>
<feature type="binding site" evidence="8">
    <location>
        <position position="138"/>
    </location>
    <ligand>
        <name>substrate</name>
    </ligand>
</feature>
<dbReference type="FunFam" id="2.40.10.10:FF:000001">
    <property type="entry name" value="Periplasmic serine protease DegS"/>
    <property type="match status" value="1"/>
</dbReference>
<evidence type="ECO:0000256" key="5">
    <source>
        <dbReference type="ARBA" id="ARBA00022801"/>
    </source>
</evidence>
<dbReference type="InterPro" id="IPR001940">
    <property type="entry name" value="Peptidase_S1C"/>
</dbReference>
<dbReference type="Gene3D" id="2.40.10.10">
    <property type="entry name" value="Trypsin-like serine proteases"/>
    <property type="match status" value="2"/>
</dbReference>
<dbReference type="NCBIfam" id="TIGR02037">
    <property type="entry name" value="degP_htrA_DO"/>
    <property type="match status" value="1"/>
</dbReference>
<sequence>MRRVFSRGVFGVLVLVLLAAVNIGWAASAIPENPDIVADIVERVSPAVVNIDTLRIAVYRSPLAPFFSDPFFRRFFGDIPELERQVPQKGIGTGFVFRSDGYILTNEHVIHGANKIKVTFIDGKEYEGKVIGADPLTDIAVVKIDADNLPTIPLGDSDKARVGEFVIAIGNPYGLSHTVTVGVLSAKGRPISAGDSGREYENFLQTDAAINPGNSGGPLLNLRGEVIGINTAILPYAQGIGFAIPINMAKSILEQLIEKGRVVRAWLGVYIQDLTPELAQKFGLSEAKGALVADISKGSPAEKAGLRRGDIILKVDGKEIPTVSSLQQEIRSRRPGERVRLEVWRDGKSIVLEATLEELKESAAETPEVQQVDLGFEVAEITDDLVERYSLRTTRGVVIVSVRTGGPADEAGLRPGDVILEVNRTEITSLADWEEALARITPGDTVLLLIDRGGRTYFVPLKAEKR</sequence>
<feature type="domain" description="PDZ" evidence="9">
    <location>
        <begin position="268"/>
        <end position="347"/>
    </location>
</feature>
<dbReference type="PROSITE" id="PS50106">
    <property type="entry name" value="PDZ"/>
    <property type="match status" value="2"/>
</dbReference>
<dbReference type="InterPro" id="IPR043504">
    <property type="entry name" value="Peptidase_S1_PA_chymotrypsin"/>
</dbReference>